<dbReference type="AlphaFoldDB" id="A0A3A3YY85"/>
<sequence>MRPARQERSAASGPDVRAVAAAVVAAPGVAALGGGGTAALVATHLPGERVRGVRVGPDGGLQVAVVLRYGDPVPSLVDGVRAAAASAAPGRAVDVLVADVLLPGEEPPALPAGAGA</sequence>
<reference evidence="1 2" key="1">
    <citation type="submission" date="2018-09" db="EMBL/GenBank/DDBJ databases">
        <title>YIM 75000 draft genome.</title>
        <authorList>
            <person name="Tang S."/>
            <person name="Feng Y."/>
        </authorList>
    </citation>
    <scope>NUCLEOTIDE SEQUENCE [LARGE SCALE GENOMIC DNA]</scope>
    <source>
        <strain evidence="1 2">YIM 75000</strain>
    </source>
</reference>
<protein>
    <recommendedName>
        <fullName evidence="3">Asp23/Gls24 family envelope stress response protein</fullName>
    </recommendedName>
</protein>
<keyword evidence="2" id="KW-1185">Reference proteome</keyword>
<proteinExistence type="predicted"/>
<gene>
    <name evidence="1" type="ORF">D5H78_13270</name>
</gene>
<accession>A0A3A3YY85</accession>
<organism evidence="1 2">
    <name type="scientific">Vallicoccus soli</name>
    <dbReference type="NCBI Taxonomy" id="2339232"/>
    <lineage>
        <taxon>Bacteria</taxon>
        <taxon>Bacillati</taxon>
        <taxon>Actinomycetota</taxon>
        <taxon>Actinomycetes</taxon>
        <taxon>Motilibacterales</taxon>
        <taxon>Vallicoccaceae</taxon>
        <taxon>Vallicoccus</taxon>
    </lineage>
</organism>
<comment type="caution">
    <text evidence="1">The sequence shown here is derived from an EMBL/GenBank/DDBJ whole genome shotgun (WGS) entry which is preliminary data.</text>
</comment>
<evidence type="ECO:0000313" key="1">
    <source>
        <dbReference type="EMBL" id="RJK94943.1"/>
    </source>
</evidence>
<name>A0A3A3YY85_9ACTN</name>
<dbReference type="EMBL" id="QZEZ01000006">
    <property type="protein sequence ID" value="RJK94943.1"/>
    <property type="molecule type" value="Genomic_DNA"/>
</dbReference>
<dbReference type="Proteomes" id="UP000265614">
    <property type="component" value="Unassembled WGS sequence"/>
</dbReference>
<evidence type="ECO:0008006" key="3">
    <source>
        <dbReference type="Google" id="ProtNLM"/>
    </source>
</evidence>
<evidence type="ECO:0000313" key="2">
    <source>
        <dbReference type="Proteomes" id="UP000265614"/>
    </source>
</evidence>